<dbReference type="GO" id="GO:0006313">
    <property type="term" value="P:DNA transposition"/>
    <property type="evidence" value="ECO:0007669"/>
    <property type="project" value="InterPro"/>
</dbReference>
<comment type="caution">
    <text evidence="2">The sequence shown here is derived from an EMBL/GenBank/DDBJ whole genome shotgun (WGS) entry which is preliminary data.</text>
</comment>
<dbReference type="Gene3D" id="3.30.70.1290">
    <property type="entry name" value="Transposase IS200-like"/>
    <property type="match status" value="1"/>
</dbReference>
<dbReference type="EMBL" id="JACWUN010000030">
    <property type="protein sequence ID" value="MBD1401898.1"/>
    <property type="molecule type" value="Genomic_DNA"/>
</dbReference>
<feature type="domain" description="Transposase IS200-like" evidence="1">
    <location>
        <begin position="3"/>
        <end position="78"/>
    </location>
</feature>
<gene>
    <name evidence="2" type="ORF">ICT70_14655</name>
</gene>
<dbReference type="Proteomes" id="UP000632828">
    <property type="component" value="Unassembled WGS sequence"/>
</dbReference>
<name>A0A8J6QZ70_9BACT</name>
<keyword evidence="3" id="KW-1185">Reference proteome</keyword>
<evidence type="ECO:0000313" key="2">
    <source>
        <dbReference type="EMBL" id="MBD1401898.1"/>
    </source>
</evidence>
<protein>
    <submittedName>
        <fullName evidence="2">Transposase</fullName>
    </submittedName>
</protein>
<dbReference type="RefSeq" id="WP_191157953.1">
    <property type="nucleotide sequence ID" value="NZ_JACWUN010000030.1"/>
</dbReference>
<proteinExistence type="predicted"/>
<evidence type="ECO:0000313" key="3">
    <source>
        <dbReference type="Proteomes" id="UP000632828"/>
    </source>
</evidence>
<dbReference type="InterPro" id="IPR002686">
    <property type="entry name" value="Transposase_17"/>
</dbReference>
<dbReference type="Pfam" id="PF01797">
    <property type="entry name" value="Y1_Tnp"/>
    <property type="match status" value="1"/>
</dbReference>
<evidence type="ECO:0000259" key="1">
    <source>
        <dbReference type="Pfam" id="PF01797"/>
    </source>
</evidence>
<dbReference type="InterPro" id="IPR036515">
    <property type="entry name" value="Transposase_17_sf"/>
</dbReference>
<organism evidence="2 3">
    <name type="scientific">Pelovirga terrestris</name>
    <dbReference type="NCBI Taxonomy" id="2771352"/>
    <lineage>
        <taxon>Bacteria</taxon>
        <taxon>Pseudomonadati</taxon>
        <taxon>Thermodesulfobacteriota</taxon>
        <taxon>Desulfuromonadia</taxon>
        <taxon>Geobacterales</taxon>
        <taxon>Geobacteraceae</taxon>
        <taxon>Pelovirga</taxon>
    </lineage>
</organism>
<dbReference type="GO" id="GO:0003677">
    <property type="term" value="F:DNA binding"/>
    <property type="evidence" value="ECO:0007669"/>
    <property type="project" value="InterPro"/>
</dbReference>
<dbReference type="AlphaFoldDB" id="A0A8J6QZ70"/>
<dbReference type="GO" id="GO:0004803">
    <property type="term" value="F:transposase activity"/>
    <property type="evidence" value="ECO:0007669"/>
    <property type="project" value="InterPro"/>
</dbReference>
<sequence>MRIPKCRRNVVCGRIGQHLGKVIRKPVRQRESLVLEGYLCSDHNYEDIAIPPKYAVAQVVGYVKGKSVIRIARSFGKTHPELTVLLSCHQEKVAWLARNDKVELTKAESVLFVNDDPALVMAPKNFDSTFASNFR</sequence>
<reference evidence="2" key="1">
    <citation type="submission" date="2020-09" db="EMBL/GenBank/DDBJ databases">
        <title>Pelobacter alkaliphilus sp. nov., a novel anaerobic arsenate-reducing bacterium from terrestrial mud volcano.</title>
        <authorList>
            <person name="Khomyakova M.A."/>
            <person name="Merkel A.Y."/>
            <person name="Slobodkin A.I."/>
        </authorList>
    </citation>
    <scope>NUCLEOTIDE SEQUENCE</scope>
    <source>
        <strain evidence="2">M08fum</strain>
    </source>
</reference>
<accession>A0A8J6QZ70</accession>
<dbReference type="SUPFAM" id="SSF143422">
    <property type="entry name" value="Transposase IS200-like"/>
    <property type="match status" value="1"/>
</dbReference>